<dbReference type="KEGG" id="agv:OJF2_29070"/>
<keyword evidence="3" id="KW-1185">Reference proteome</keyword>
<sequence>MASQIRENPSMSNELWRPSLDLALHRNRQSPVVRFVQLATVREDGRPAVRTVVWRGFLDDGARLVFATDARSRKWAEVEGSPSPRGEACWYFHVTREQFRLAGTLAAVDSTTTDPELREVLLATWRGMSDASRLTYTWPEPGRPRAPLTPFPTEPPDPLVPLPHFGLLVLDVREVDHLELVGNPQHRWSYEEDEYGRWSAVEINP</sequence>
<evidence type="ECO:0000313" key="3">
    <source>
        <dbReference type="Proteomes" id="UP000324233"/>
    </source>
</evidence>
<gene>
    <name evidence="2" type="ORF">OJF2_29070</name>
</gene>
<organism evidence="2 3">
    <name type="scientific">Aquisphaera giovannonii</name>
    <dbReference type="NCBI Taxonomy" id="406548"/>
    <lineage>
        <taxon>Bacteria</taxon>
        <taxon>Pseudomonadati</taxon>
        <taxon>Planctomycetota</taxon>
        <taxon>Planctomycetia</taxon>
        <taxon>Isosphaerales</taxon>
        <taxon>Isosphaeraceae</taxon>
        <taxon>Aquisphaera</taxon>
    </lineage>
</organism>
<dbReference type="GO" id="GO:0010181">
    <property type="term" value="F:FMN binding"/>
    <property type="evidence" value="ECO:0007669"/>
    <property type="project" value="InterPro"/>
</dbReference>
<dbReference type="EMBL" id="CP042997">
    <property type="protein sequence ID" value="QEH34368.1"/>
    <property type="molecule type" value="Genomic_DNA"/>
</dbReference>
<dbReference type="Pfam" id="PF12766">
    <property type="entry name" value="Pyridox_oxase_2"/>
    <property type="match status" value="1"/>
</dbReference>
<dbReference type="InterPro" id="IPR024015">
    <property type="entry name" value="Pyridox_Oxase_FMN-dep_Alr4036"/>
</dbReference>
<feature type="domain" description="Pyridoxamine 5'-phosphate oxidase Alr4036 family FMN-binding" evidence="1">
    <location>
        <begin position="15"/>
        <end position="108"/>
    </location>
</feature>
<dbReference type="PANTHER" id="PTHR28243:SF1">
    <property type="entry name" value="PYRIDOXAMINE 5'-PHOSPHATE OXIDASE ALR4036 FAMILY FMN-BINDING DOMAIN-CONTAINING PROTEIN"/>
    <property type="match status" value="1"/>
</dbReference>
<name>A0A5B9W1G5_9BACT</name>
<protein>
    <submittedName>
        <fullName evidence="2">Pyridoxamine 5'-phosphate oxidase</fullName>
    </submittedName>
</protein>
<accession>A0A5B9W1G5</accession>
<dbReference type="InterPro" id="IPR012349">
    <property type="entry name" value="Split_barrel_FMN-bd"/>
</dbReference>
<evidence type="ECO:0000259" key="1">
    <source>
        <dbReference type="Pfam" id="PF12766"/>
    </source>
</evidence>
<dbReference type="PANTHER" id="PTHR28243">
    <property type="entry name" value="AGL049CP"/>
    <property type="match status" value="1"/>
</dbReference>
<dbReference type="Proteomes" id="UP000324233">
    <property type="component" value="Chromosome"/>
</dbReference>
<dbReference type="InterPro" id="IPR024624">
    <property type="entry name" value="Pyridox_Oxase_Alr4036_FMN-bd"/>
</dbReference>
<dbReference type="Gene3D" id="2.30.110.10">
    <property type="entry name" value="Electron Transport, Fmn-binding Protein, Chain A"/>
    <property type="match status" value="1"/>
</dbReference>
<dbReference type="AlphaFoldDB" id="A0A5B9W1G5"/>
<reference evidence="2 3" key="1">
    <citation type="submission" date="2019-08" db="EMBL/GenBank/DDBJ databases">
        <title>Deep-cultivation of Planctomycetes and their phenomic and genomic characterization uncovers novel biology.</title>
        <authorList>
            <person name="Wiegand S."/>
            <person name="Jogler M."/>
            <person name="Boedeker C."/>
            <person name="Pinto D."/>
            <person name="Vollmers J."/>
            <person name="Rivas-Marin E."/>
            <person name="Kohn T."/>
            <person name="Peeters S.H."/>
            <person name="Heuer A."/>
            <person name="Rast P."/>
            <person name="Oberbeckmann S."/>
            <person name="Bunk B."/>
            <person name="Jeske O."/>
            <person name="Meyerdierks A."/>
            <person name="Storesund J.E."/>
            <person name="Kallscheuer N."/>
            <person name="Luecker S."/>
            <person name="Lage O.M."/>
            <person name="Pohl T."/>
            <person name="Merkel B.J."/>
            <person name="Hornburger P."/>
            <person name="Mueller R.-W."/>
            <person name="Bruemmer F."/>
            <person name="Labrenz M."/>
            <person name="Spormann A.M."/>
            <person name="Op den Camp H."/>
            <person name="Overmann J."/>
            <person name="Amann R."/>
            <person name="Jetten M.S.M."/>
            <person name="Mascher T."/>
            <person name="Medema M.H."/>
            <person name="Devos D.P."/>
            <person name="Kaster A.-K."/>
            <person name="Ovreas L."/>
            <person name="Rohde M."/>
            <person name="Galperin M.Y."/>
            <person name="Jogler C."/>
        </authorList>
    </citation>
    <scope>NUCLEOTIDE SEQUENCE [LARGE SCALE GENOMIC DNA]</scope>
    <source>
        <strain evidence="2 3">OJF2</strain>
    </source>
</reference>
<evidence type="ECO:0000313" key="2">
    <source>
        <dbReference type="EMBL" id="QEH34368.1"/>
    </source>
</evidence>
<dbReference type="NCBIfam" id="TIGR04026">
    <property type="entry name" value="PPOX_FMN_cyano"/>
    <property type="match status" value="1"/>
</dbReference>
<proteinExistence type="predicted"/>
<dbReference type="SUPFAM" id="SSF50475">
    <property type="entry name" value="FMN-binding split barrel"/>
    <property type="match status" value="1"/>
</dbReference>